<evidence type="ECO:0000313" key="3">
    <source>
        <dbReference type="Proteomes" id="UP000218332"/>
    </source>
</evidence>
<dbReference type="EMBL" id="NMPM01000188">
    <property type="protein sequence ID" value="PAV24423.1"/>
    <property type="molecule type" value="Genomic_DNA"/>
</dbReference>
<feature type="transmembrane region" description="Helical" evidence="1">
    <location>
        <begin position="55"/>
        <end position="77"/>
    </location>
</feature>
<keyword evidence="1" id="KW-0812">Transmembrane</keyword>
<keyword evidence="3" id="KW-1185">Reference proteome</keyword>
<evidence type="ECO:0000313" key="2">
    <source>
        <dbReference type="EMBL" id="PAV24423.1"/>
    </source>
</evidence>
<evidence type="ECO:0000256" key="1">
    <source>
        <dbReference type="SAM" id="Phobius"/>
    </source>
</evidence>
<comment type="caution">
    <text evidence="2">The sequence shown here is derived from an EMBL/GenBank/DDBJ whole genome shotgun (WGS) entry which is preliminary data.</text>
</comment>
<dbReference type="AlphaFoldDB" id="A0A2A2I085"/>
<name>A0A2A2I085_9GAMM</name>
<keyword evidence="1" id="KW-0472">Membrane</keyword>
<gene>
    <name evidence="2" type="ORF">CF392_16375</name>
</gene>
<accession>A0A2A2I085</accession>
<keyword evidence="1" id="KW-1133">Transmembrane helix</keyword>
<organism evidence="2 3">
    <name type="scientific">Tamilnaduibacter salinus</name>
    <dbReference type="NCBI Taxonomy" id="1484056"/>
    <lineage>
        <taxon>Bacteria</taxon>
        <taxon>Pseudomonadati</taxon>
        <taxon>Pseudomonadota</taxon>
        <taxon>Gammaproteobacteria</taxon>
        <taxon>Pseudomonadales</taxon>
        <taxon>Marinobacteraceae</taxon>
        <taxon>Tamilnaduibacter</taxon>
    </lineage>
</organism>
<proteinExistence type="predicted"/>
<protein>
    <submittedName>
        <fullName evidence="2">Uncharacterized protein</fullName>
    </submittedName>
</protein>
<dbReference type="Proteomes" id="UP000218332">
    <property type="component" value="Unassembled WGS sequence"/>
</dbReference>
<reference evidence="2 3" key="1">
    <citation type="submission" date="2017-07" db="EMBL/GenBank/DDBJ databases">
        <title>Tamlnaduibacter salinus (Mi-7) genome sequencing.</title>
        <authorList>
            <person name="Verma A."/>
            <person name="Krishnamurthi S."/>
        </authorList>
    </citation>
    <scope>NUCLEOTIDE SEQUENCE [LARGE SCALE GENOMIC DNA]</scope>
    <source>
        <strain evidence="2 3">Mi-7</strain>
    </source>
</reference>
<feature type="non-terminal residue" evidence="2">
    <location>
        <position position="1"/>
    </location>
</feature>
<sequence length="98" mass="11262">LNQAGHIIDRIPLVPVVQIVLPADGQHATFRANTNIFIAFGNQCRTDLYRSFRPFLFIFSVFFRVFPWLIRLIWAALPGSSEVGDIGYRYRLIPSCHL</sequence>